<name>A0A892I5A7_9BURK</name>
<accession>A0A892I5A7</accession>
<dbReference type="EMBL" id="CP069482">
    <property type="protein sequence ID" value="QRO76731.1"/>
    <property type="molecule type" value="Genomic_DNA"/>
</dbReference>
<evidence type="ECO:0000313" key="1">
    <source>
        <dbReference type="EMBL" id="QRO76731.1"/>
    </source>
</evidence>
<organism evidence="1 2">
    <name type="scientific">Burkholderia dolosa</name>
    <dbReference type="NCBI Taxonomy" id="152500"/>
    <lineage>
        <taxon>Bacteria</taxon>
        <taxon>Pseudomonadati</taxon>
        <taxon>Pseudomonadota</taxon>
        <taxon>Betaproteobacteria</taxon>
        <taxon>Burkholderiales</taxon>
        <taxon>Burkholderiaceae</taxon>
        <taxon>Burkholderia</taxon>
        <taxon>Burkholderia cepacia complex</taxon>
    </lineage>
</organism>
<dbReference type="AlphaFoldDB" id="A0A892I5A7"/>
<dbReference type="Proteomes" id="UP000625568">
    <property type="component" value="Chromosome 1"/>
</dbReference>
<sequence>MIASPATGVDYHVEIAAQPRADPDVQRHERIVAERRVQFDDAIELRVAAAQHF</sequence>
<dbReference type="RefSeq" id="WP_158380481.1">
    <property type="nucleotide sequence ID" value="NZ_JAGSUC010000023.1"/>
</dbReference>
<evidence type="ECO:0000313" key="2">
    <source>
        <dbReference type="Proteomes" id="UP000625568"/>
    </source>
</evidence>
<reference evidence="1 2" key="1">
    <citation type="submission" date="2021-02" db="EMBL/GenBank/DDBJ databases">
        <title>FDA dAtabase for Regulatory Grade micrObial Sequences (FDA-ARGOS): Supporting development and validation of Infectious Disease Dx tests.</title>
        <authorList>
            <person name="Minogue T."/>
            <person name="Wolcott M."/>
            <person name="Wasieloski L."/>
            <person name="Aguilar W."/>
            <person name="Moore D."/>
            <person name="Jaissle J."/>
            <person name="Tallon L."/>
            <person name="Sadzewicz L."/>
            <person name="Zhao X."/>
            <person name="Boylan J."/>
            <person name="Ott S."/>
            <person name="Bowen H."/>
            <person name="Vavikolanu K."/>
            <person name="Mehta A."/>
            <person name="Aluvathingal J."/>
            <person name="Nadendla S."/>
            <person name="Yan Y."/>
            <person name="Sichtig H."/>
        </authorList>
    </citation>
    <scope>NUCLEOTIDE SEQUENCE [LARGE SCALE GENOMIC DNA]</scope>
    <source>
        <strain evidence="1 2">FDAARGOS_1272</strain>
    </source>
</reference>
<protein>
    <submittedName>
        <fullName evidence="1">Uncharacterized protein</fullName>
    </submittedName>
</protein>
<keyword evidence="2" id="KW-1185">Reference proteome</keyword>
<proteinExistence type="predicted"/>
<gene>
    <name evidence="1" type="ORF">I6K02_12545</name>
</gene>